<name>A0A0A1WQM2_ZEUCU</name>
<evidence type="ECO:0000256" key="1">
    <source>
        <dbReference type="ARBA" id="ARBA00004230"/>
    </source>
</evidence>
<evidence type="ECO:0000256" key="5">
    <source>
        <dbReference type="ARBA" id="ARBA00023069"/>
    </source>
</evidence>
<keyword evidence="5" id="KW-0969">Cilium</keyword>
<dbReference type="InterPro" id="IPR003409">
    <property type="entry name" value="MORN"/>
</dbReference>
<dbReference type="SUPFAM" id="SSF82185">
    <property type="entry name" value="Histone H3 K4-specific methyltransferase SET7/9 N-terminal domain"/>
    <property type="match status" value="1"/>
</dbReference>
<accession>A0A0A1WQM2</accession>
<evidence type="ECO:0000313" key="8">
    <source>
        <dbReference type="EMBL" id="JAD00733.1"/>
    </source>
</evidence>
<dbReference type="GO" id="GO:0031514">
    <property type="term" value="C:motile cilium"/>
    <property type="evidence" value="ECO:0007669"/>
    <property type="project" value="UniProtKB-SubCell"/>
</dbReference>
<evidence type="ECO:0000256" key="2">
    <source>
        <dbReference type="ARBA" id="ARBA00016322"/>
    </source>
</evidence>
<protein>
    <recommendedName>
        <fullName evidence="2">MORN repeat-containing protein 5</fullName>
    </recommendedName>
</protein>
<evidence type="ECO:0000256" key="7">
    <source>
        <dbReference type="SAM" id="MobiDB-lite"/>
    </source>
</evidence>
<evidence type="ECO:0000256" key="3">
    <source>
        <dbReference type="ARBA" id="ARBA00022737"/>
    </source>
</evidence>
<dbReference type="GeneID" id="105216065"/>
<dbReference type="PANTHER" id="PTHR46437:SF1">
    <property type="entry name" value="MORN REPEAT-CONTAINING PROTEIN 5"/>
    <property type="match status" value="1"/>
</dbReference>
<keyword evidence="6" id="KW-0966">Cell projection</keyword>
<proteinExistence type="predicted"/>
<comment type="subcellular location">
    <subcellularLocation>
        <location evidence="1">Cell projection</location>
        <location evidence="1">Cilium</location>
        <location evidence="1">Flagellum</location>
    </subcellularLocation>
</comment>
<keyword evidence="3" id="KW-0677">Repeat</keyword>
<keyword evidence="4" id="KW-0282">Flagellum</keyword>
<dbReference type="PANTHER" id="PTHR46437">
    <property type="entry name" value="MORN REPEAT-CONTAINING PROTEIN 5"/>
    <property type="match status" value="1"/>
</dbReference>
<evidence type="ECO:0000256" key="6">
    <source>
        <dbReference type="ARBA" id="ARBA00023273"/>
    </source>
</evidence>
<reference evidence="8" key="2">
    <citation type="journal article" date="2015" name="Gigascience">
        <title>Reconstructing a comprehensive transcriptome assembly of a white-pupal translocated strain of the pest fruit fly Bactrocera cucurbitae.</title>
        <authorList>
            <person name="Sim S.B."/>
            <person name="Calla B."/>
            <person name="Hall B."/>
            <person name="DeRego T."/>
            <person name="Geib S.M."/>
        </authorList>
    </citation>
    <scope>NUCLEOTIDE SEQUENCE</scope>
</reference>
<reference evidence="8" key="1">
    <citation type="submission" date="2014-11" db="EMBL/GenBank/DDBJ databases">
        <authorList>
            <person name="Geib S."/>
        </authorList>
    </citation>
    <scope>NUCLEOTIDE SEQUENCE</scope>
</reference>
<feature type="region of interest" description="Disordered" evidence="7">
    <location>
        <begin position="242"/>
        <end position="261"/>
    </location>
</feature>
<dbReference type="SMART" id="SM00698">
    <property type="entry name" value="MORN"/>
    <property type="match status" value="2"/>
</dbReference>
<dbReference type="AlphaFoldDB" id="A0A0A1WQM2"/>
<dbReference type="Pfam" id="PF02493">
    <property type="entry name" value="MORN"/>
    <property type="match status" value="2"/>
</dbReference>
<organism evidence="8">
    <name type="scientific">Zeugodacus cucurbitae</name>
    <name type="common">Melon fruit fly</name>
    <name type="synonym">Bactrocera cucurbitae</name>
    <dbReference type="NCBI Taxonomy" id="28588"/>
    <lineage>
        <taxon>Eukaryota</taxon>
        <taxon>Metazoa</taxon>
        <taxon>Ecdysozoa</taxon>
        <taxon>Arthropoda</taxon>
        <taxon>Hexapoda</taxon>
        <taxon>Insecta</taxon>
        <taxon>Pterygota</taxon>
        <taxon>Neoptera</taxon>
        <taxon>Endopterygota</taxon>
        <taxon>Diptera</taxon>
        <taxon>Brachycera</taxon>
        <taxon>Muscomorpha</taxon>
        <taxon>Tephritoidea</taxon>
        <taxon>Tephritidae</taxon>
        <taxon>Zeugodacus</taxon>
        <taxon>Zeugodacus</taxon>
    </lineage>
</organism>
<dbReference type="Gene3D" id="2.20.110.10">
    <property type="entry name" value="Histone H3 K4-specific methyltransferase SET7/9 N-terminal domain"/>
    <property type="match status" value="1"/>
</dbReference>
<sequence length="299" mass="33990">MHRSVKFCTGSNYVGIYNNALNCMEGYGLYVYPDGSEYQGFFRRGRFHGFGRLTLAAPYSFTFVGEFDNGELSIINQMIYPDGLIFKADFSGGKLNTADWNYLSKADRRYTRELCIDLPAVVPNEPISRYGARSLQPNSYDTEEGIFVEKSRFITKIPPPFYHLRFVNCDKEIDWIRQYCRHADSDVPTEPDEVSGRQILDANVGATTELGENLYTCTCNTEKGLQPAHLGKFCRRAFHNPDNSSSSSQYSRDYKDAPSSMSTSTFLDYPIKIDLQSRCDNVVAQLRLKPNDLGPDFFT</sequence>
<dbReference type="OrthoDB" id="300500at2759"/>
<evidence type="ECO:0000256" key="4">
    <source>
        <dbReference type="ARBA" id="ARBA00022846"/>
    </source>
</evidence>
<dbReference type="EMBL" id="GBXI01013559">
    <property type="protein sequence ID" value="JAD00733.1"/>
    <property type="molecule type" value="Transcribed_RNA"/>
</dbReference>
<dbReference type="InterPro" id="IPR042814">
    <property type="entry name" value="Morn5"/>
</dbReference>
<gene>
    <name evidence="8" type="primary">morn5</name>
    <name evidence="8" type="ORF">g.5603</name>
</gene>